<evidence type="ECO:0000313" key="10">
    <source>
        <dbReference type="Proteomes" id="UP000009046"/>
    </source>
</evidence>
<feature type="transmembrane region" description="Helical" evidence="7">
    <location>
        <begin position="452"/>
        <end position="475"/>
    </location>
</feature>
<feature type="region of interest" description="Disordered" evidence="6">
    <location>
        <begin position="52"/>
        <end position="77"/>
    </location>
</feature>
<feature type="transmembrane region" description="Helical" evidence="7">
    <location>
        <begin position="365"/>
        <end position="391"/>
    </location>
</feature>
<dbReference type="InParanoid" id="E0VMP4"/>
<name>E0VMP4_PEDHC</name>
<dbReference type="STRING" id="121224.E0VMP4"/>
<comment type="similarity">
    <text evidence="2">Belongs to the Orai family.</text>
</comment>
<gene>
    <name evidence="9" type="primary">8236025</name>
    <name evidence="8" type="ORF">Phum_PHUM316830</name>
</gene>
<protein>
    <submittedName>
        <fullName evidence="8 9">Protein orai-2, putative</fullName>
    </submittedName>
</protein>
<evidence type="ECO:0000313" key="9">
    <source>
        <dbReference type="EnsemblMetazoa" id="PHUM316830-PA"/>
    </source>
</evidence>
<keyword evidence="5 7" id="KW-0472">Membrane</keyword>
<evidence type="ECO:0000256" key="3">
    <source>
        <dbReference type="ARBA" id="ARBA00022692"/>
    </source>
</evidence>
<reference evidence="9" key="3">
    <citation type="submission" date="2021-02" db="UniProtKB">
        <authorList>
            <consortium name="EnsemblMetazoa"/>
        </authorList>
    </citation>
    <scope>IDENTIFICATION</scope>
    <source>
        <strain evidence="9">USDA</strain>
    </source>
</reference>
<feature type="compositionally biased region" description="Basic and acidic residues" evidence="6">
    <location>
        <begin position="61"/>
        <end position="70"/>
    </location>
</feature>
<evidence type="ECO:0000256" key="2">
    <source>
        <dbReference type="ARBA" id="ARBA00008062"/>
    </source>
</evidence>
<dbReference type="GO" id="GO:0015279">
    <property type="term" value="F:store-operated calcium channel activity"/>
    <property type="evidence" value="ECO:0007669"/>
    <property type="project" value="TreeGrafter"/>
</dbReference>
<dbReference type="Gene3D" id="1.20.140.140">
    <property type="entry name" value="Calcium release-activated calcium channel protein Orai"/>
    <property type="match status" value="1"/>
</dbReference>
<evidence type="ECO:0000313" key="8">
    <source>
        <dbReference type="EMBL" id="EEB14650.1"/>
    </source>
</evidence>
<reference evidence="8" key="1">
    <citation type="submission" date="2007-04" db="EMBL/GenBank/DDBJ databases">
        <title>Annotation of Pediculus humanus corporis strain USDA.</title>
        <authorList>
            <person name="Kirkness E."/>
            <person name="Hannick L."/>
            <person name="Hass B."/>
            <person name="Bruggner R."/>
            <person name="Lawson D."/>
            <person name="Bidwell S."/>
            <person name="Joardar V."/>
            <person name="Caler E."/>
            <person name="Walenz B."/>
            <person name="Inman J."/>
            <person name="Schobel S."/>
            <person name="Galinsky K."/>
            <person name="Amedeo P."/>
            <person name="Strausberg R."/>
        </authorList>
    </citation>
    <scope>NUCLEOTIDE SEQUENCE</scope>
    <source>
        <strain evidence="8">USDA</strain>
    </source>
</reference>
<accession>E0VMP4</accession>
<dbReference type="Pfam" id="PF07856">
    <property type="entry name" value="Orai-1"/>
    <property type="match status" value="1"/>
</dbReference>
<dbReference type="OrthoDB" id="61124at2759"/>
<dbReference type="PANTHER" id="PTHR31501">
    <property type="entry name" value="CALCIUM RELEASE-ACTIVATED CALCIUM CHANNEL PROTEIN 1"/>
    <property type="match status" value="1"/>
</dbReference>
<feature type="compositionally biased region" description="Polar residues" evidence="6">
    <location>
        <begin position="165"/>
        <end position="174"/>
    </location>
</feature>
<feature type="compositionally biased region" description="Gly residues" evidence="6">
    <location>
        <begin position="201"/>
        <end position="213"/>
    </location>
</feature>
<dbReference type="RefSeq" id="XP_002427388.1">
    <property type="nucleotide sequence ID" value="XM_002427343.1"/>
</dbReference>
<dbReference type="CTD" id="8236025"/>
<comment type="subcellular location">
    <subcellularLocation>
        <location evidence="1">Membrane</location>
        <topology evidence="1">Multi-pass membrane protein</topology>
    </subcellularLocation>
</comment>
<evidence type="ECO:0000256" key="6">
    <source>
        <dbReference type="SAM" id="MobiDB-lite"/>
    </source>
</evidence>
<dbReference type="KEGG" id="phu:Phum_PHUM316830"/>
<sequence>MSQMTIYIIKENVCEKNDSNQRNETKVKMPDEVINLNTKKIINETNNHVIINNNNNNNNDNDSKNLERDNNNPNTSIQVDIPEELSSLRTKSLGNSSTAKKNFVRNKDGGVGGGLSKLGFVRTSDLRSRQKSSSDSSYTNVGFEGSSDFRWYNNNDKPDNNQSNVFNSKWLTNNHDVKSENGYKNQTNGFHTSESDIFPIRGGGGVGVGGGGYSNESSSKSNSLFKSSSNSQISSSSTTKGTTTYQSNRQLKFTGNNGGRPLSVLSMPPQPYIPHPSLNYPPPYKNCCPCATASNWNKRTGNNAESTLSLTDDVETPEGLSWRRLHMSRAKLKATATTSELLSGFAMVAMVELQINSPTDVPEWLFVLFAVCTTILVSVHIFALMISTYLLPNIDAVSKLHVSSLVTESPHDRMKSFIELAWAFSTILGLFLFLVEIAILCWVKFWDYSFKAAISATMIVIPVLILFVAFAIHFYHSLVVIKCKSSVSNMQELENIKRQLDNVSPA</sequence>
<reference evidence="8" key="2">
    <citation type="submission" date="2007-04" db="EMBL/GenBank/DDBJ databases">
        <title>The genome of the human body louse.</title>
        <authorList>
            <consortium name="The Human Body Louse Genome Consortium"/>
            <person name="Kirkness E."/>
            <person name="Walenz B."/>
            <person name="Hass B."/>
            <person name="Bruggner R."/>
            <person name="Strausberg R."/>
        </authorList>
    </citation>
    <scope>NUCLEOTIDE SEQUENCE</scope>
    <source>
        <strain evidence="8">USDA</strain>
    </source>
</reference>
<dbReference type="GeneID" id="8236025"/>
<feature type="compositionally biased region" description="Low complexity" evidence="6">
    <location>
        <begin position="214"/>
        <end position="247"/>
    </location>
</feature>
<evidence type="ECO:0000256" key="1">
    <source>
        <dbReference type="ARBA" id="ARBA00004141"/>
    </source>
</evidence>
<dbReference type="EMBL" id="AAZO01003681">
    <property type="status" value="NOT_ANNOTATED_CDS"/>
    <property type="molecule type" value="Genomic_DNA"/>
</dbReference>
<dbReference type="InterPro" id="IPR038350">
    <property type="entry name" value="Orai_sf"/>
</dbReference>
<evidence type="ECO:0000256" key="5">
    <source>
        <dbReference type="ARBA" id="ARBA00023136"/>
    </source>
</evidence>
<feature type="compositionally biased region" description="Polar residues" evidence="6">
    <location>
        <begin position="182"/>
        <end position="192"/>
    </location>
</feature>
<dbReference type="InterPro" id="IPR012446">
    <property type="entry name" value="CRAC_channel"/>
</dbReference>
<dbReference type="EMBL" id="DS235321">
    <property type="protein sequence ID" value="EEB14650.1"/>
    <property type="molecule type" value="Genomic_DNA"/>
</dbReference>
<feature type="region of interest" description="Disordered" evidence="6">
    <location>
        <begin position="147"/>
        <end position="264"/>
    </location>
</feature>
<feature type="transmembrane region" description="Helical" evidence="7">
    <location>
        <begin position="420"/>
        <end position="446"/>
    </location>
</feature>
<dbReference type="VEuPathDB" id="VectorBase:PHUM316830"/>
<dbReference type="EnsemblMetazoa" id="PHUM316830-RA">
    <property type="protein sequence ID" value="PHUM316830-PA"/>
    <property type="gene ID" value="PHUM316830"/>
</dbReference>
<dbReference type="AlphaFoldDB" id="E0VMP4"/>
<proteinExistence type="inferred from homology"/>
<keyword evidence="3 7" id="KW-0812">Transmembrane</keyword>
<dbReference type="HOGENOM" id="CLU_538954_0_0_1"/>
<organism>
    <name type="scientific">Pediculus humanus subsp. corporis</name>
    <name type="common">Body louse</name>
    <dbReference type="NCBI Taxonomy" id="121224"/>
    <lineage>
        <taxon>Eukaryota</taxon>
        <taxon>Metazoa</taxon>
        <taxon>Ecdysozoa</taxon>
        <taxon>Arthropoda</taxon>
        <taxon>Hexapoda</taxon>
        <taxon>Insecta</taxon>
        <taxon>Pterygota</taxon>
        <taxon>Neoptera</taxon>
        <taxon>Paraneoptera</taxon>
        <taxon>Psocodea</taxon>
        <taxon>Troctomorpha</taxon>
        <taxon>Phthiraptera</taxon>
        <taxon>Anoplura</taxon>
        <taxon>Pediculidae</taxon>
        <taxon>Pediculus</taxon>
    </lineage>
</organism>
<dbReference type="GO" id="GO:0016020">
    <property type="term" value="C:membrane"/>
    <property type="evidence" value="ECO:0007669"/>
    <property type="project" value="UniProtKB-SubCell"/>
</dbReference>
<evidence type="ECO:0000256" key="4">
    <source>
        <dbReference type="ARBA" id="ARBA00022989"/>
    </source>
</evidence>
<dbReference type="PANTHER" id="PTHR31501:SF7">
    <property type="entry name" value="CALCIUM RELEASE-ACTIVATED CALCIUM CHANNEL PROTEIN 1"/>
    <property type="match status" value="1"/>
</dbReference>
<dbReference type="GO" id="GO:0002115">
    <property type="term" value="P:store-operated calcium entry"/>
    <property type="evidence" value="ECO:0007669"/>
    <property type="project" value="TreeGrafter"/>
</dbReference>
<dbReference type="Proteomes" id="UP000009046">
    <property type="component" value="Unassembled WGS sequence"/>
</dbReference>
<dbReference type="eggNOG" id="KOG4298">
    <property type="taxonomic scope" value="Eukaryota"/>
</dbReference>
<keyword evidence="10" id="KW-1185">Reference proteome</keyword>
<keyword evidence="4 7" id="KW-1133">Transmembrane helix</keyword>
<evidence type="ECO:0000256" key="7">
    <source>
        <dbReference type="SAM" id="Phobius"/>
    </source>
</evidence>